<accession>A0A8J6P6M6</accession>
<dbReference type="EMBL" id="JACVEL010000006">
    <property type="protein sequence ID" value="MBC9812904.1"/>
    <property type="molecule type" value="Genomic_DNA"/>
</dbReference>
<comment type="function">
    <text evidence="1 11">Catalyzes the reversible adenylation of nicotinate mononucleotide (NaMN) to nicotinic acid adenine dinucleotide (NaAD).</text>
</comment>
<evidence type="ECO:0000313" key="14">
    <source>
        <dbReference type="Proteomes" id="UP000652681"/>
    </source>
</evidence>
<sequence>MKVGLYFGSFNPIHVGHLIIANYMVDHTNLDQVWFVVSPHNPHKDKKTLLADHHRLALVKEAVDDNPKLRASDIEFGLEQPSYTSKTLAVLSEQYPETEFSLLMGEDNLRTLHKWYNYDYLLNNYRIFVYPRVFTLQEMENREQETNELHQHPSVVFLKDAPVMHISSSYIRRSIEAGKDVRYLLTPSVFNYVDEMGFYRK</sequence>
<keyword evidence="9 11" id="KW-0520">NAD</keyword>
<dbReference type="GO" id="GO:0004515">
    <property type="term" value="F:nicotinate-nucleotide adenylyltransferase activity"/>
    <property type="evidence" value="ECO:0007669"/>
    <property type="project" value="UniProtKB-UniRule"/>
</dbReference>
<comment type="pathway">
    <text evidence="2 11">Cofactor biosynthesis; NAD(+) biosynthesis; deamido-NAD(+) from nicotinate D-ribonucleotide: step 1/1.</text>
</comment>
<dbReference type="GO" id="GO:0009435">
    <property type="term" value="P:NAD+ biosynthetic process"/>
    <property type="evidence" value="ECO:0007669"/>
    <property type="project" value="UniProtKB-UniRule"/>
</dbReference>
<dbReference type="NCBIfam" id="TIGR00125">
    <property type="entry name" value="cyt_tran_rel"/>
    <property type="match status" value="1"/>
</dbReference>
<dbReference type="NCBIfam" id="TIGR00482">
    <property type="entry name" value="nicotinate (nicotinamide) nucleotide adenylyltransferase"/>
    <property type="match status" value="1"/>
</dbReference>
<dbReference type="Gene3D" id="3.40.50.620">
    <property type="entry name" value="HUPs"/>
    <property type="match status" value="1"/>
</dbReference>
<evidence type="ECO:0000256" key="4">
    <source>
        <dbReference type="ARBA" id="ARBA00022642"/>
    </source>
</evidence>
<dbReference type="InterPro" id="IPR004821">
    <property type="entry name" value="Cyt_trans-like"/>
</dbReference>
<evidence type="ECO:0000256" key="11">
    <source>
        <dbReference type="HAMAP-Rule" id="MF_00244"/>
    </source>
</evidence>
<evidence type="ECO:0000256" key="9">
    <source>
        <dbReference type="ARBA" id="ARBA00023027"/>
    </source>
</evidence>
<evidence type="ECO:0000313" key="13">
    <source>
        <dbReference type="EMBL" id="MBC9812904.1"/>
    </source>
</evidence>
<name>A0A8J6P6M6_9FLAO</name>
<keyword evidence="6 11" id="KW-0548">Nucleotidyltransferase</keyword>
<feature type="domain" description="Cytidyltransferase-like" evidence="12">
    <location>
        <begin position="5"/>
        <end position="173"/>
    </location>
</feature>
<dbReference type="InterPro" id="IPR005248">
    <property type="entry name" value="NadD/NMNAT"/>
</dbReference>
<evidence type="ECO:0000256" key="6">
    <source>
        <dbReference type="ARBA" id="ARBA00022695"/>
    </source>
</evidence>
<dbReference type="SUPFAM" id="SSF52374">
    <property type="entry name" value="Nucleotidylyl transferase"/>
    <property type="match status" value="1"/>
</dbReference>
<evidence type="ECO:0000256" key="7">
    <source>
        <dbReference type="ARBA" id="ARBA00022741"/>
    </source>
</evidence>
<evidence type="ECO:0000256" key="1">
    <source>
        <dbReference type="ARBA" id="ARBA00002324"/>
    </source>
</evidence>
<dbReference type="PANTHER" id="PTHR39321:SF3">
    <property type="entry name" value="PHOSPHOPANTETHEINE ADENYLYLTRANSFERASE"/>
    <property type="match status" value="1"/>
</dbReference>
<comment type="catalytic activity">
    <reaction evidence="10 11">
        <text>nicotinate beta-D-ribonucleotide + ATP + H(+) = deamido-NAD(+) + diphosphate</text>
        <dbReference type="Rhea" id="RHEA:22860"/>
        <dbReference type="ChEBI" id="CHEBI:15378"/>
        <dbReference type="ChEBI" id="CHEBI:30616"/>
        <dbReference type="ChEBI" id="CHEBI:33019"/>
        <dbReference type="ChEBI" id="CHEBI:57502"/>
        <dbReference type="ChEBI" id="CHEBI:58437"/>
        <dbReference type="EC" id="2.7.7.18"/>
    </reaction>
</comment>
<keyword evidence="4 11" id="KW-0662">Pyridine nucleotide biosynthesis</keyword>
<keyword evidence="7 11" id="KW-0547">Nucleotide-binding</keyword>
<dbReference type="HAMAP" id="MF_00244">
    <property type="entry name" value="NaMN_adenylyltr"/>
    <property type="match status" value="1"/>
</dbReference>
<dbReference type="EC" id="2.7.7.18" evidence="11"/>
<proteinExistence type="inferred from homology"/>
<comment type="caution">
    <text evidence="13">The sequence shown here is derived from an EMBL/GenBank/DDBJ whole genome shotgun (WGS) entry which is preliminary data.</text>
</comment>
<protein>
    <recommendedName>
        <fullName evidence="11">Probable nicotinate-nucleotide adenylyltransferase</fullName>
        <ecNumber evidence="11">2.7.7.18</ecNumber>
    </recommendedName>
    <alternativeName>
        <fullName evidence="11">Deamido-NAD(+) diphosphorylase</fullName>
    </alternativeName>
    <alternativeName>
        <fullName evidence="11">Deamido-NAD(+) pyrophosphorylase</fullName>
    </alternativeName>
    <alternativeName>
        <fullName evidence="11">Nicotinate mononucleotide adenylyltransferase</fullName>
        <shortName evidence="11">NaMN adenylyltransferase</shortName>
    </alternativeName>
</protein>
<dbReference type="GO" id="GO:0005524">
    <property type="term" value="F:ATP binding"/>
    <property type="evidence" value="ECO:0007669"/>
    <property type="project" value="UniProtKB-KW"/>
</dbReference>
<dbReference type="InterPro" id="IPR014729">
    <property type="entry name" value="Rossmann-like_a/b/a_fold"/>
</dbReference>
<keyword evidence="8 11" id="KW-0067">ATP-binding</keyword>
<evidence type="ECO:0000259" key="12">
    <source>
        <dbReference type="Pfam" id="PF01467"/>
    </source>
</evidence>
<dbReference type="UniPathway" id="UPA00253">
    <property type="reaction ID" value="UER00332"/>
</dbReference>
<comment type="similarity">
    <text evidence="3 11">Belongs to the NadD family.</text>
</comment>
<dbReference type="RefSeq" id="WP_216714259.1">
    <property type="nucleotide sequence ID" value="NZ_JACVEL010000006.1"/>
</dbReference>
<evidence type="ECO:0000256" key="5">
    <source>
        <dbReference type="ARBA" id="ARBA00022679"/>
    </source>
</evidence>
<gene>
    <name evidence="11" type="primary">nadD</name>
    <name evidence="13" type="ORF">H9Y05_10520</name>
</gene>
<reference evidence="13" key="1">
    <citation type="submission" date="2020-09" db="EMBL/GenBank/DDBJ databases">
        <title>Taishania pollutisoli gen. nov., sp. nov., Isolated from Tetrabromobisphenol A-Contaminated Soil.</title>
        <authorList>
            <person name="Chen Q."/>
        </authorList>
    </citation>
    <scope>NUCLEOTIDE SEQUENCE</scope>
    <source>
        <strain evidence="13">CZZ-1</strain>
    </source>
</reference>
<evidence type="ECO:0000256" key="3">
    <source>
        <dbReference type="ARBA" id="ARBA00009014"/>
    </source>
</evidence>
<evidence type="ECO:0000256" key="8">
    <source>
        <dbReference type="ARBA" id="ARBA00022840"/>
    </source>
</evidence>
<dbReference type="Pfam" id="PF01467">
    <property type="entry name" value="CTP_transf_like"/>
    <property type="match status" value="1"/>
</dbReference>
<dbReference type="CDD" id="cd02165">
    <property type="entry name" value="NMNAT"/>
    <property type="match status" value="1"/>
</dbReference>
<dbReference type="AlphaFoldDB" id="A0A8J6P6M6"/>
<dbReference type="Proteomes" id="UP000652681">
    <property type="component" value="Unassembled WGS sequence"/>
</dbReference>
<evidence type="ECO:0000256" key="2">
    <source>
        <dbReference type="ARBA" id="ARBA00005019"/>
    </source>
</evidence>
<keyword evidence="5 11" id="KW-0808">Transferase</keyword>
<organism evidence="13 14">
    <name type="scientific">Taishania pollutisoli</name>
    <dbReference type="NCBI Taxonomy" id="2766479"/>
    <lineage>
        <taxon>Bacteria</taxon>
        <taxon>Pseudomonadati</taxon>
        <taxon>Bacteroidota</taxon>
        <taxon>Flavobacteriia</taxon>
        <taxon>Flavobacteriales</taxon>
        <taxon>Crocinitomicaceae</taxon>
        <taxon>Taishania</taxon>
    </lineage>
</organism>
<keyword evidence="14" id="KW-1185">Reference proteome</keyword>
<evidence type="ECO:0000256" key="10">
    <source>
        <dbReference type="ARBA" id="ARBA00048721"/>
    </source>
</evidence>
<dbReference type="PANTHER" id="PTHR39321">
    <property type="entry name" value="NICOTINATE-NUCLEOTIDE ADENYLYLTRANSFERASE-RELATED"/>
    <property type="match status" value="1"/>
</dbReference>